<evidence type="ECO:0000313" key="4">
    <source>
        <dbReference type="EMBL" id="BAN01755.1"/>
    </source>
</evidence>
<dbReference type="Pfam" id="PF03588">
    <property type="entry name" value="Leu_Phe_trans"/>
    <property type="match status" value="1"/>
</dbReference>
<dbReference type="KEGG" id="aym:YM304_14410"/>
<dbReference type="GO" id="GO:0008914">
    <property type="term" value="F:leucyl-tRNA--protein transferase activity"/>
    <property type="evidence" value="ECO:0007669"/>
    <property type="project" value="UniProtKB-EC"/>
</dbReference>
<dbReference type="Gene3D" id="3.40.630.70">
    <property type="entry name" value="Leucyl/phenylalanyl-tRNA-protein transferase, C-terminal domain"/>
    <property type="match status" value="1"/>
</dbReference>
<dbReference type="GO" id="GO:0030163">
    <property type="term" value="P:protein catabolic process"/>
    <property type="evidence" value="ECO:0007669"/>
    <property type="project" value="InterPro"/>
</dbReference>
<reference evidence="4 5" key="1">
    <citation type="journal article" date="2013" name="Int. J. Syst. Evol. Microbiol.">
        <title>Ilumatobacter nonamiense sp. nov. and Ilumatobacter coccineum sp. nov., isolated from seashore sand.</title>
        <authorList>
            <person name="Matsumoto A."/>
            <person name="Kasai H."/>
            <person name="Matsuo Y."/>
            <person name="Shizuri Y."/>
            <person name="Ichikawa N."/>
            <person name="Fujita N."/>
            <person name="Omura S."/>
            <person name="Takahashi Y."/>
        </authorList>
    </citation>
    <scope>NUCLEOTIDE SEQUENCE [LARGE SCALE GENOMIC DNA]</scope>
    <source>
        <strain evidence="5">NBRC 103263 / KCTC 29153 / YM16-304</strain>
    </source>
</reference>
<evidence type="ECO:0000256" key="2">
    <source>
        <dbReference type="ARBA" id="ARBA00022679"/>
    </source>
</evidence>
<protein>
    <submittedName>
        <fullName evidence="4">Putative leucyl/phenylalanyl-tRNA--protein transferase</fullName>
        <ecNumber evidence="4">2.3.2.6</ecNumber>
    </submittedName>
</protein>
<dbReference type="EMBL" id="AP012057">
    <property type="protein sequence ID" value="BAN01755.1"/>
    <property type="molecule type" value="Genomic_DNA"/>
</dbReference>
<dbReference type="PANTHER" id="PTHR30098">
    <property type="entry name" value="LEUCYL/PHENYLALANYL-TRNA--PROTEIN TRANSFERASE"/>
    <property type="match status" value="1"/>
</dbReference>
<keyword evidence="2 4" id="KW-0808">Transferase</keyword>
<dbReference type="Proteomes" id="UP000011863">
    <property type="component" value="Chromosome"/>
</dbReference>
<keyword evidence="1" id="KW-0963">Cytoplasm</keyword>
<name>A0A6C7E9C6_ILUCY</name>
<dbReference type="GO" id="GO:0005737">
    <property type="term" value="C:cytoplasm"/>
    <property type="evidence" value="ECO:0007669"/>
    <property type="project" value="TreeGrafter"/>
</dbReference>
<keyword evidence="3 4" id="KW-0012">Acyltransferase</keyword>
<dbReference type="InterPro" id="IPR004616">
    <property type="entry name" value="Leu/Phe-tRNA_Trfase"/>
</dbReference>
<accession>A0A6C7E9C6</accession>
<evidence type="ECO:0000256" key="1">
    <source>
        <dbReference type="ARBA" id="ARBA00022490"/>
    </source>
</evidence>
<dbReference type="InterPro" id="IPR016181">
    <property type="entry name" value="Acyl_CoA_acyltransferase"/>
</dbReference>
<dbReference type="EC" id="2.3.2.6" evidence="4"/>
<evidence type="ECO:0000256" key="3">
    <source>
        <dbReference type="ARBA" id="ARBA00023315"/>
    </source>
</evidence>
<evidence type="ECO:0000313" key="5">
    <source>
        <dbReference type="Proteomes" id="UP000011863"/>
    </source>
</evidence>
<keyword evidence="5" id="KW-1185">Reference proteome</keyword>
<organism evidence="4 5">
    <name type="scientific">Ilumatobacter coccineus (strain NBRC 103263 / KCTC 29153 / YM16-304)</name>
    <dbReference type="NCBI Taxonomy" id="1313172"/>
    <lineage>
        <taxon>Bacteria</taxon>
        <taxon>Bacillati</taxon>
        <taxon>Actinomycetota</taxon>
        <taxon>Acidimicrobiia</taxon>
        <taxon>Acidimicrobiales</taxon>
        <taxon>Ilumatobacteraceae</taxon>
        <taxon>Ilumatobacter</taxon>
    </lineage>
</organism>
<dbReference type="SUPFAM" id="SSF55729">
    <property type="entry name" value="Acyl-CoA N-acyltransferases (Nat)"/>
    <property type="match status" value="1"/>
</dbReference>
<dbReference type="PANTHER" id="PTHR30098:SF2">
    <property type="entry name" value="LEUCYL_PHENYLALANYL-TRNA--PROTEIN TRANSFERASE"/>
    <property type="match status" value="1"/>
</dbReference>
<gene>
    <name evidence="4" type="primary">aat</name>
    <name evidence="4" type="ORF">YM304_14410</name>
</gene>
<dbReference type="InterPro" id="IPR042203">
    <property type="entry name" value="Leu/Phe-tRNA_Trfase_C"/>
</dbReference>
<dbReference type="AlphaFoldDB" id="A0A6C7E9C6"/>
<sequence>MKIAIGHSGDADVAARRSIRRLREHLPIDGLDILPNHLQGLVLLGNTARDGGHEWQEYDRRAVISRASAHLPRSARRALRQTDLDIRITSDVEPIIRACRREWESWITEDLIDSYVDLANRGVCIGVGAYRDDDLVAGIWGLVVGRCFTGMSTFHTEPGAGTVVFAWLVNEVIEQRELVSIDVGEATPHVMNYGVYEISREDFLRYLQARLGTDQASAVELPAPPS</sequence>
<proteinExistence type="predicted"/>